<evidence type="ECO:0000313" key="2">
    <source>
        <dbReference type="EMBL" id="KAL3794815.1"/>
    </source>
</evidence>
<protein>
    <recommendedName>
        <fullName evidence="4">Sulfotransferase domain-containing protein</fullName>
    </recommendedName>
</protein>
<dbReference type="Proteomes" id="UP001530315">
    <property type="component" value="Unassembled WGS sequence"/>
</dbReference>
<proteinExistence type="predicted"/>
<dbReference type="EMBL" id="JALLAZ020000452">
    <property type="protein sequence ID" value="KAL3794815.1"/>
    <property type="molecule type" value="Genomic_DNA"/>
</dbReference>
<feature type="compositionally biased region" description="Low complexity" evidence="1">
    <location>
        <begin position="12"/>
        <end position="21"/>
    </location>
</feature>
<accession>A0ABD3Q3U3</accession>
<dbReference type="AlphaFoldDB" id="A0ABD3Q3U3"/>
<keyword evidence="3" id="KW-1185">Reference proteome</keyword>
<evidence type="ECO:0000256" key="1">
    <source>
        <dbReference type="SAM" id="MobiDB-lite"/>
    </source>
</evidence>
<feature type="compositionally biased region" description="Basic and acidic residues" evidence="1">
    <location>
        <begin position="401"/>
        <end position="420"/>
    </location>
</feature>
<feature type="region of interest" description="Disordered" evidence="1">
    <location>
        <begin position="400"/>
        <end position="420"/>
    </location>
</feature>
<comment type="caution">
    <text evidence="2">The sequence shown here is derived from an EMBL/GenBank/DDBJ whole genome shotgun (WGS) entry which is preliminary data.</text>
</comment>
<feature type="compositionally biased region" description="Basic residues" evidence="1">
    <location>
        <begin position="1"/>
        <end position="10"/>
    </location>
</feature>
<name>A0ABD3Q3U3_9STRA</name>
<dbReference type="InterPro" id="IPR027417">
    <property type="entry name" value="P-loop_NTPase"/>
</dbReference>
<evidence type="ECO:0000313" key="3">
    <source>
        <dbReference type="Proteomes" id="UP001530315"/>
    </source>
</evidence>
<dbReference type="Gene3D" id="3.40.50.300">
    <property type="entry name" value="P-loop containing nucleotide triphosphate hydrolases"/>
    <property type="match status" value="1"/>
</dbReference>
<feature type="region of interest" description="Disordered" evidence="1">
    <location>
        <begin position="1"/>
        <end position="21"/>
    </location>
</feature>
<gene>
    <name evidence="2" type="ORF">ACHAW5_005236</name>
</gene>
<sequence>MMAKQQKRVVKAAPSASLSSRSSGMFGAKKYLLMRAMLAVLIGMTLFMQMMAWSLVAEKEQRQNTDSRKLTIIDDERIKNQNPHLTRSFVPVAADGLQMYTREMARRAIRSVPWTCGDERVVIDTLTDFRPIFSFVHVFKTAGSTLRDFFKRYSLICRKSWMTLISCSEVKSSSIRANEDWKRCRVKEVVNGRQINILDNVDDAKAEIPYPTVNNTVLRESIDIYGGHIRIGSGDFIHGGSTATGSPAQPPPVRHIVFLRDPMTRFVSGILYEQKKGTMKEGDTDLTGTVKLIKKRVRGSRKANEYWKKSTKYLLTPVQSENIANMTVAMNIGLTLEETRAYAQALTAIHNLVHYNVIMGMAEHMAQSMTILRHALLSDRFTDDDRREYVDVLFESYGNERSMEKNDERSNDRPKEKINLSERDGVSTALVLGELKKDDDFMPIFQEYVKYEQMINDFATEMHQMQFEEAKQKSLSKQ</sequence>
<reference evidence="2 3" key="1">
    <citation type="submission" date="2024-10" db="EMBL/GenBank/DDBJ databases">
        <title>Updated reference genomes for cyclostephanoid diatoms.</title>
        <authorList>
            <person name="Roberts W.R."/>
            <person name="Alverson A.J."/>
        </authorList>
    </citation>
    <scope>NUCLEOTIDE SEQUENCE [LARGE SCALE GENOMIC DNA]</scope>
    <source>
        <strain evidence="2 3">AJA276-08</strain>
    </source>
</reference>
<evidence type="ECO:0008006" key="4">
    <source>
        <dbReference type="Google" id="ProtNLM"/>
    </source>
</evidence>
<organism evidence="2 3">
    <name type="scientific">Stephanodiscus triporus</name>
    <dbReference type="NCBI Taxonomy" id="2934178"/>
    <lineage>
        <taxon>Eukaryota</taxon>
        <taxon>Sar</taxon>
        <taxon>Stramenopiles</taxon>
        <taxon>Ochrophyta</taxon>
        <taxon>Bacillariophyta</taxon>
        <taxon>Coscinodiscophyceae</taxon>
        <taxon>Thalassiosirophycidae</taxon>
        <taxon>Stephanodiscales</taxon>
        <taxon>Stephanodiscaceae</taxon>
        <taxon>Stephanodiscus</taxon>
    </lineage>
</organism>